<dbReference type="EMBL" id="JACCFO010000001">
    <property type="protein sequence ID" value="NYI96531.1"/>
    <property type="molecule type" value="Genomic_DNA"/>
</dbReference>
<accession>A0A853BPT9</accession>
<keyword evidence="1" id="KW-0812">Transmembrane</keyword>
<keyword evidence="3" id="KW-1185">Reference proteome</keyword>
<organism evidence="2 3">
    <name type="scientific">Streptomonospora nanhaiensis</name>
    <dbReference type="NCBI Taxonomy" id="1323731"/>
    <lineage>
        <taxon>Bacteria</taxon>
        <taxon>Bacillati</taxon>
        <taxon>Actinomycetota</taxon>
        <taxon>Actinomycetes</taxon>
        <taxon>Streptosporangiales</taxon>
        <taxon>Nocardiopsidaceae</taxon>
        <taxon>Streptomonospora</taxon>
    </lineage>
</organism>
<comment type="caution">
    <text evidence="2">The sequence shown here is derived from an EMBL/GenBank/DDBJ whole genome shotgun (WGS) entry which is preliminary data.</text>
</comment>
<feature type="transmembrane region" description="Helical" evidence="1">
    <location>
        <begin position="6"/>
        <end position="27"/>
    </location>
</feature>
<evidence type="ECO:0000313" key="2">
    <source>
        <dbReference type="EMBL" id="NYI96531.1"/>
    </source>
</evidence>
<protein>
    <submittedName>
        <fullName evidence="2">Protein-S-isoprenylcysteine O-methyltransferase Ste14</fullName>
    </submittedName>
</protein>
<keyword evidence="2" id="KW-0489">Methyltransferase</keyword>
<dbReference type="GO" id="GO:0008168">
    <property type="term" value="F:methyltransferase activity"/>
    <property type="evidence" value="ECO:0007669"/>
    <property type="project" value="UniProtKB-KW"/>
</dbReference>
<keyword evidence="2" id="KW-0808">Transferase</keyword>
<gene>
    <name evidence="2" type="ORF">HNR12_002808</name>
</gene>
<keyword evidence="1" id="KW-0472">Membrane</keyword>
<proteinExistence type="predicted"/>
<dbReference type="AlphaFoldDB" id="A0A853BPT9"/>
<dbReference type="RefSeq" id="WP_217782540.1">
    <property type="nucleotide sequence ID" value="NZ_JACCFO010000001.1"/>
</dbReference>
<dbReference type="Proteomes" id="UP000575985">
    <property type="component" value="Unassembled WGS sequence"/>
</dbReference>
<keyword evidence="1" id="KW-1133">Transmembrane helix</keyword>
<name>A0A853BPT9_9ACTN</name>
<dbReference type="GO" id="GO:0032259">
    <property type="term" value="P:methylation"/>
    <property type="evidence" value="ECO:0007669"/>
    <property type="project" value="UniProtKB-KW"/>
</dbReference>
<reference evidence="2 3" key="1">
    <citation type="submission" date="2020-07" db="EMBL/GenBank/DDBJ databases">
        <title>Sequencing the genomes of 1000 actinobacteria strains.</title>
        <authorList>
            <person name="Klenk H.-P."/>
        </authorList>
    </citation>
    <scope>NUCLEOTIDE SEQUENCE [LARGE SCALE GENOMIC DNA]</scope>
    <source>
        <strain evidence="2 3">DSM 45927</strain>
    </source>
</reference>
<sequence>MNTGLIIAVVAIVLLVAAVAAVVALVLPRQRSRRLRRRFGPEYDRALREHGSRAAAER</sequence>
<evidence type="ECO:0000256" key="1">
    <source>
        <dbReference type="SAM" id="Phobius"/>
    </source>
</evidence>
<evidence type="ECO:0000313" key="3">
    <source>
        <dbReference type="Proteomes" id="UP000575985"/>
    </source>
</evidence>